<name>A0A507QTU5_MONPU</name>
<protein>
    <recommendedName>
        <fullName evidence="4">Major facilitator superfamily (MFS) profile domain-containing protein</fullName>
    </recommendedName>
</protein>
<keyword evidence="1" id="KW-0812">Transmembrane</keyword>
<dbReference type="EMBL" id="VIFY01000107">
    <property type="protein sequence ID" value="TQB70457.1"/>
    <property type="molecule type" value="Genomic_DNA"/>
</dbReference>
<evidence type="ECO:0000313" key="3">
    <source>
        <dbReference type="Proteomes" id="UP000319663"/>
    </source>
</evidence>
<feature type="transmembrane region" description="Helical" evidence="1">
    <location>
        <begin position="52"/>
        <end position="76"/>
    </location>
</feature>
<evidence type="ECO:0000256" key="1">
    <source>
        <dbReference type="SAM" id="Phobius"/>
    </source>
</evidence>
<evidence type="ECO:0000313" key="2">
    <source>
        <dbReference type="EMBL" id="TQB70457.1"/>
    </source>
</evidence>
<sequence length="89" mass="9694">MIFSMVAITLHVIENYPDQSTLVSAIINGWRTAGGFSVGYFQPPWIAKDGTAVVFGVQAAVLVGMLILTVSPMIFLGRRKAKLQPGWNE</sequence>
<keyword evidence="3" id="KW-1185">Reference proteome</keyword>
<organism evidence="2 3">
    <name type="scientific">Monascus purpureus</name>
    <name type="common">Red mold</name>
    <name type="synonym">Monascus anka</name>
    <dbReference type="NCBI Taxonomy" id="5098"/>
    <lineage>
        <taxon>Eukaryota</taxon>
        <taxon>Fungi</taxon>
        <taxon>Dikarya</taxon>
        <taxon>Ascomycota</taxon>
        <taxon>Pezizomycotina</taxon>
        <taxon>Eurotiomycetes</taxon>
        <taxon>Eurotiomycetidae</taxon>
        <taxon>Eurotiales</taxon>
        <taxon>Aspergillaceae</taxon>
        <taxon>Monascus</taxon>
    </lineage>
</organism>
<gene>
    <name evidence="2" type="ORF">MPDQ_000425</name>
</gene>
<comment type="caution">
    <text evidence="2">The sequence shown here is derived from an EMBL/GenBank/DDBJ whole genome shotgun (WGS) entry which is preliminary data.</text>
</comment>
<keyword evidence="1" id="KW-1133">Transmembrane helix</keyword>
<dbReference type="SUPFAM" id="SSF103473">
    <property type="entry name" value="MFS general substrate transporter"/>
    <property type="match status" value="1"/>
</dbReference>
<proteinExistence type="predicted"/>
<reference evidence="2 3" key="1">
    <citation type="submission" date="2019-06" db="EMBL/GenBank/DDBJ databases">
        <title>Wine fermentation using esterase from Monascus purpureus.</title>
        <authorList>
            <person name="Geng C."/>
            <person name="Zhang Y."/>
        </authorList>
    </citation>
    <scope>NUCLEOTIDE SEQUENCE [LARGE SCALE GENOMIC DNA]</scope>
    <source>
        <strain evidence="2">HQ1</strain>
    </source>
</reference>
<evidence type="ECO:0008006" key="4">
    <source>
        <dbReference type="Google" id="ProtNLM"/>
    </source>
</evidence>
<dbReference type="STRING" id="5098.A0A507QTU5"/>
<dbReference type="AlphaFoldDB" id="A0A507QTU5"/>
<dbReference type="InterPro" id="IPR036259">
    <property type="entry name" value="MFS_trans_sf"/>
</dbReference>
<accession>A0A507QTU5</accession>
<dbReference type="Proteomes" id="UP000319663">
    <property type="component" value="Unassembled WGS sequence"/>
</dbReference>
<keyword evidence="1" id="KW-0472">Membrane</keyword>